<gene>
    <name evidence="1" type="ORF">GPX89_27025</name>
</gene>
<dbReference type="EMBL" id="WRPP01000005">
    <property type="protein sequence ID" value="MVU80890.1"/>
    <property type="molecule type" value="Genomic_DNA"/>
</dbReference>
<dbReference type="RefSeq" id="WP_157390445.1">
    <property type="nucleotide sequence ID" value="NZ_WRPP01000005.1"/>
</dbReference>
<dbReference type="Gene3D" id="2.130.10.10">
    <property type="entry name" value="YVTN repeat-like/Quinoprotein amine dehydrogenase"/>
    <property type="match status" value="1"/>
</dbReference>
<organism evidence="1 2">
    <name type="scientific">Nocardia terrae</name>
    <dbReference type="NCBI Taxonomy" id="2675851"/>
    <lineage>
        <taxon>Bacteria</taxon>
        <taxon>Bacillati</taxon>
        <taxon>Actinomycetota</taxon>
        <taxon>Actinomycetes</taxon>
        <taxon>Mycobacteriales</taxon>
        <taxon>Nocardiaceae</taxon>
        <taxon>Nocardia</taxon>
    </lineage>
</organism>
<protein>
    <recommendedName>
        <fullName evidence="3">Exo-alpha-sialidase</fullName>
    </recommendedName>
</protein>
<dbReference type="Proteomes" id="UP000466794">
    <property type="component" value="Unassembled WGS sequence"/>
</dbReference>
<comment type="caution">
    <text evidence="1">The sequence shown here is derived from an EMBL/GenBank/DDBJ whole genome shotgun (WGS) entry which is preliminary data.</text>
</comment>
<evidence type="ECO:0000313" key="2">
    <source>
        <dbReference type="Proteomes" id="UP000466794"/>
    </source>
</evidence>
<dbReference type="InterPro" id="IPR015943">
    <property type="entry name" value="WD40/YVTN_repeat-like_dom_sf"/>
</dbReference>
<sequence length="411" mass="42302">MPVLLASALAVVSGLANLPHARAEGSFLDPIVVGQKAFEPGMHVAPDGTLYIEGPTGILSGGISSPSSLFRSRDDGATWVATAPGLRGVMPGGGDATLAIAPNGDLAFADLWAGSSTVARSSDQGDSWIPLPAAGLPIQDRPWLANTGAAVYLAYHQLPSGIGVSKSFGDGLFYPLTTVAATILDQEGCLTCASGTIIAAPGATTFTDRVGVVLTTENGGVKFSRSLDGGLTWSVKSIAPSGNANTTLVFPTVADGGGGNLAAAWLDVTDTRSVVRLATSADWGETWSAPRTLTTAGTSVYPWVSAKGAKIAVSLYWNGGETTADSTAPDTPWYETYTESDDFGLSFTPLATVDPAPVKIGPICTSGSTCGGDRELGDFQSVAIDNQGRSDLAYNRLTADGTVEVRFTRQY</sequence>
<name>A0A7K1V2M4_9NOCA</name>
<dbReference type="InterPro" id="IPR036278">
    <property type="entry name" value="Sialidase_sf"/>
</dbReference>
<reference evidence="1 2" key="1">
    <citation type="submission" date="2019-12" db="EMBL/GenBank/DDBJ databases">
        <title>Nocardia sp. nov. ET3-3 isolated from soil.</title>
        <authorList>
            <person name="Kanchanasin P."/>
            <person name="Tanasupawat S."/>
            <person name="Yuki M."/>
            <person name="Kudo T."/>
        </authorList>
    </citation>
    <scope>NUCLEOTIDE SEQUENCE [LARGE SCALE GENOMIC DNA]</scope>
    <source>
        <strain evidence="1 2">ET3-3</strain>
    </source>
</reference>
<dbReference type="SUPFAM" id="SSF50939">
    <property type="entry name" value="Sialidases"/>
    <property type="match status" value="1"/>
</dbReference>
<accession>A0A7K1V2M4</accession>
<evidence type="ECO:0008006" key="3">
    <source>
        <dbReference type="Google" id="ProtNLM"/>
    </source>
</evidence>
<dbReference type="AlphaFoldDB" id="A0A7K1V2M4"/>
<keyword evidence="2" id="KW-1185">Reference proteome</keyword>
<evidence type="ECO:0000313" key="1">
    <source>
        <dbReference type="EMBL" id="MVU80890.1"/>
    </source>
</evidence>
<dbReference type="Gene3D" id="2.120.10.10">
    <property type="match status" value="1"/>
</dbReference>
<proteinExistence type="predicted"/>
<dbReference type="CDD" id="cd15482">
    <property type="entry name" value="Sialidase_non-viral"/>
    <property type="match status" value="2"/>
</dbReference>